<dbReference type="EMBL" id="FOJU01000002">
    <property type="protein sequence ID" value="SFA91145.1"/>
    <property type="molecule type" value="Genomic_DNA"/>
</dbReference>
<evidence type="ECO:0000256" key="5">
    <source>
        <dbReference type="ARBA" id="ARBA00022692"/>
    </source>
</evidence>
<gene>
    <name evidence="9" type="ORF">SAMN05421688_1686</name>
</gene>
<dbReference type="RefSeq" id="WP_092063017.1">
    <property type="nucleotide sequence ID" value="NZ_FOJU01000002.1"/>
</dbReference>
<feature type="transmembrane region" description="Helical" evidence="8">
    <location>
        <begin position="202"/>
        <end position="222"/>
    </location>
</feature>
<dbReference type="Proteomes" id="UP000198796">
    <property type="component" value="Unassembled WGS sequence"/>
</dbReference>
<evidence type="ECO:0000256" key="6">
    <source>
        <dbReference type="ARBA" id="ARBA00022989"/>
    </source>
</evidence>
<proteinExistence type="inferred from homology"/>
<feature type="transmembrane region" description="Helical" evidence="8">
    <location>
        <begin position="105"/>
        <end position="124"/>
    </location>
</feature>
<dbReference type="PANTHER" id="PTHR30269:SF32">
    <property type="entry name" value="MEMBRANE TRANSPORTER PROTEIN-RELATED"/>
    <property type="match status" value="1"/>
</dbReference>
<dbReference type="Pfam" id="PF01925">
    <property type="entry name" value="TauE"/>
    <property type="match status" value="1"/>
</dbReference>
<evidence type="ECO:0000313" key="9">
    <source>
        <dbReference type="EMBL" id="SFA91145.1"/>
    </source>
</evidence>
<evidence type="ECO:0000256" key="2">
    <source>
        <dbReference type="ARBA" id="ARBA00009142"/>
    </source>
</evidence>
<comment type="similarity">
    <text evidence="2 8">Belongs to the 4-toluene sulfonate uptake permease (TSUP) (TC 2.A.102) family.</text>
</comment>
<comment type="subcellular location">
    <subcellularLocation>
        <location evidence="1 8">Cell membrane</location>
        <topology evidence="1 8">Multi-pass membrane protein</topology>
    </subcellularLocation>
</comment>
<organism evidence="9 10">
    <name type="scientific">Poseidonocella pacifica</name>
    <dbReference type="NCBI Taxonomy" id="871651"/>
    <lineage>
        <taxon>Bacteria</taxon>
        <taxon>Pseudomonadati</taxon>
        <taxon>Pseudomonadota</taxon>
        <taxon>Alphaproteobacteria</taxon>
        <taxon>Rhodobacterales</taxon>
        <taxon>Roseobacteraceae</taxon>
        <taxon>Poseidonocella</taxon>
    </lineage>
</organism>
<keyword evidence="7 8" id="KW-0472">Membrane</keyword>
<reference evidence="9 10" key="1">
    <citation type="submission" date="2016-10" db="EMBL/GenBank/DDBJ databases">
        <authorList>
            <person name="de Groot N.N."/>
        </authorList>
    </citation>
    <scope>NUCLEOTIDE SEQUENCE [LARGE SCALE GENOMIC DNA]</scope>
    <source>
        <strain evidence="9 10">DSM 29316</strain>
    </source>
</reference>
<dbReference type="OrthoDB" id="9800873at2"/>
<evidence type="ECO:0000313" key="10">
    <source>
        <dbReference type="Proteomes" id="UP000198796"/>
    </source>
</evidence>
<evidence type="ECO:0000256" key="1">
    <source>
        <dbReference type="ARBA" id="ARBA00004651"/>
    </source>
</evidence>
<feature type="transmembrane region" description="Helical" evidence="8">
    <location>
        <begin position="47"/>
        <end position="69"/>
    </location>
</feature>
<keyword evidence="6 8" id="KW-1133">Transmembrane helix</keyword>
<keyword evidence="3" id="KW-0813">Transport</keyword>
<protein>
    <recommendedName>
        <fullName evidence="8">Probable membrane transporter protein</fullName>
    </recommendedName>
</protein>
<keyword evidence="10" id="KW-1185">Reference proteome</keyword>
<feature type="transmembrane region" description="Helical" evidence="8">
    <location>
        <begin position="234"/>
        <end position="252"/>
    </location>
</feature>
<sequence length="254" mass="27150">MVILSDPTLVFVAFAVGLFAGVIKGLVGFAMPMILISGLSTFLEPDIALAALIVPTLVTNWMQALRQGVGEALASVKRFRIFLIAGLIMLLTSAQLFRVLPAETILLFIGVPITAFAAIQLLGYELRLPRGPSKKIEVIVGGFAGFIGGVSGVWGPPTVAYLNAIDTEKREHLRVQGVIYGLGAVALLLAHLGSGVLNRQTWPLSLLMVIPAVGGTLIGLRLQDRIDQRAFRKATLIVLLFAGLNLIRRATFNG</sequence>
<dbReference type="GO" id="GO:0005886">
    <property type="term" value="C:plasma membrane"/>
    <property type="evidence" value="ECO:0007669"/>
    <property type="project" value="UniProtKB-SubCell"/>
</dbReference>
<feature type="transmembrane region" description="Helical" evidence="8">
    <location>
        <begin position="9"/>
        <end position="35"/>
    </location>
</feature>
<dbReference type="STRING" id="871651.SAMN05421688_1686"/>
<name>A0A1I0WQW1_9RHOB</name>
<dbReference type="AlphaFoldDB" id="A0A1I0WQW1"/>
<dbReference type="InterPro" id="IPR002781">
    <property type="entry name" value="TM_pro_TauE-like"/>
</dbReference>
<dbReference type="InterPro" id="IPR052017">
    <property type="entry name" value="TSUP"/>
</dbReference>
<dbReference type="PANTHER" id="PTHR30269">
    <property type="entry name" value="TRANSMEMBRANE PROTEIN YFCA"/>
    <property type="match status" value="1"/>
</dbReference>
<evidence type="ECO:0000256" key="7">
    <source>
        <dbReference type="ARBA" id="ARBA00023136"/>
    </source>
</evidence>
<keyword evidence="4 8" id="KW-1003">Cell membrane</keyword>
<evidence type="ECO:0000256" key="4">
    <source>
        <dbReference type="ARBA" id="ARBA00022475"/>
    </source>
</evidence>
<evidence type="ECO:0000256" key="8">
    <source>
        <dbReference type="RuleBase" id="RU363041"/>
    </source>
</evidence>
<feature type="transmembrane region" description="Helical" evidence="8">
    <location>
        <begin position="178"/>
        <end position="196"/>
    </location>
</feature>
<accession>A0A1I0WQW1</accession>
<evidence type="ECO:0000256" key="3">
    <source>
        <dbReference type="ARBA" id="ARBA00022448"/>
    </source>
</evidence>
<keyword evidence="5 8" id="KW-0812">Transmembrane</keyword>
<feature type="transmembrane region" description="Helical" evidence="8">
    <location>
        <begin position="81"/>
        <end position="99"/>
    </location>
</feature>